<dbReference type="Proteomes" id="UP000259988">
    <property type="component" value="Segment"/>
</dbReference>
<dbReference type="KEGG" id="vg:55609820"/>
<protein>
    <submittedName>
        <fullName evidence="1">Uncharacterized protein</fullName>
    </submittedName>
</protein>
<dbReference type="EMBL" id="MH576965">
    <property type="protein sequence ID" value="AXH66868.1"/>
    <property type="molecule type" value="Genomic_DNA"/>
</dbReference>
<name>A0A345M8P7_9CAUD</name>
<evidence type="ECO:0000313" key="2">
    <source>
        <dbReference type="Proteomes" id="UP000259988"/>
    </source>
</evidence>
<dbReference type="GeneID" id="55609820"/>
<organism evidence="1 2">
    <name type="scientific">Streptomyces phage StarPlatinum</name>
    <dbReference type="NCBI Taxonomy" id="2283265"/>
    <lineage>
        <taxon>Viruses</taxon>
        <taxon>Duplodnaviria</taxon>
        <taxon>Heunggongvirae</taxon>
        <taxon>Uroviricota</taxon>
        <taxon>Caudoviricetes</taxon>
        <taxon>Stanwilliamsviridae</taxon>
        <taxon>Boydwoodruffvirinae</taxon>
        <taxon>Karimacvirus</taxon>
        <taxon>Karimacvirus starplatinum</taxon>
        <taxon>Streptomyces virus StarPlatinum</taxon>
    </lineage>
</organism>
<sequence>MADKLWEVSGTFVRNGAKREFNNVYSGKNADAAKSAAMKDYNTHVRAGYEKKVSYGKLSITKVEEWTKERARAFAKSKGF</sequence>
<proteinExistence type="predicted"/>
<reference evidence="1 2" key="1">
    <citation type="submission" date="2018-07" db="EMBL/GenBank/DDBJ databases">
        <authorList>
            <person name="Cook J.L."/>
            <person name="Tucker S.D."/>
            <person name="Kassa A.K."/>
            <person name="Jones J.A."/>
            <person name="Khadka D."/>
            <person name="Klug H.M."/>
            <person name="Layton S.R."/>
            <person name="Nayek S."/>
            <person name="Bhuiyan S."/>
            <person name="Kim T."/>
            <person name="Hughes L.E."/>
            <person name="Garlena R.A."/>
            <person name="Russell D.A."/>
            <person name="Pope W.H."/>
            <person name="Jacobs-Sera D."/>
            <person name="Hatfull G.F."/>
        </authorList>
    </citation>
    <scope>NUCLEOTIDE SEQUENCE [LARGE SCALE GENOMIC DNA]</scope>
</reference>
<dbReference type="RefSeq" id="YP_009839557.1">
    <property type="nucleotide sequence ID" value="NC_048721.1"/>
</dbReference>
<accession>A0A345M8P7</accession>
<gene>
    <name evidence="1" type="primary">129</name>
    <name evidence="1" type="ORF">SEA_STARPLATINUM_129</name>
</gene>
<evidence type="ECO:0000313" key="1">
    <source>
        <dbReference type="EMBL" id="AXH66868.1"/>
    </source>
</evidence>
<keyword evidence="2" id="KW-1185">Reference proteome</keyword>